<reference evidence="1" key="2">
    <citation type="submission" date="2014-06" db="EMBL/GenBank/DDBJ databases">
        <title>Draft genome sequence of Clostridium ramosum(DSM 1402).</title>
        <authorList>
            <person name="Sudarsanam P."/>
            <person name="Ley R."/>
            <person name="Guruge J."/>
            <person name="Turnbaugh P.J."/>
            <person name="Mahowald M."/>
            <person name="Liep D."/>
            <person name="Gordon J."/>
        </authorList>
    </citation>
    <scope>NUCLEOTIDE SEQUENCE</scope>
    <source>
        <strain evidence="1">DSM 1402</strain>
    </source>
</reference>
<dbReference type="Proteomes" id="UP000005798">
    <property type="component" value="Unassembled WGS sequence"/>
</dbReference>
<keyword evidence="2" id="KW-1185">Reference proteome</keyword>
<gene>
    <name evidence="1" type="ORF">CLORAM_02511</name>
</gene>
<evidence type="ECO:0000313" key="2">
    <source>
        <dbReference type="Proteomes" id="UP000005798"/>
    </source>
</evidence>
<evidence type="ECO:0000313" key="1">
    <source>
        <dbReference type="EMBL" id="EDS17716.1"/>
    </source>
</evidence>
<name>B0N7C8_9FIRM</name>
<protein>
    <submittedName>
        <fullName evidence="1">Uncharacterized protein</fullName>
    </submittedName>
</protein>
<dbReference type="HOGENOM" id="CLU_2860884_0_0_9"/>
<dbReference type="AlphaFoldDB" id="B0N7C8"/>
<proteinExistence type="predicted"/>
<sequence>MRTYEYYCISYIVKKTIKYIYCVDFERFAIVYDLLIHNEVDYLCIKKISMFNYINYIGNIVLYK</sequence>
<accession>B0N7C8</accession>
<comment type="caution">
    <text evidence="1">The sequence shown here is derived from an EMBL/GenBank/DDBJ whole genome shotgun (WGS) entry which is preliminary data.</text>
</comment>
<organism evidence="1 2">
    <name type="scientific">Thomasclavelia ramosa DSM 1402</name>
    <dbReference type="NCBI Taxonomy" id="445974"/>
    <lineage>
        <taxon>Bacteria</taxon>
        <taxon>Bacillati</taxon>
        <taxon>Bacillota</taxon>
        <taxon>Erysipelotrichia</taxon>
        <taxon>Erysipelotrichales</taxon>
        <taxon>Coprobacillaceae</taxon>
        <taxon>Thomasclavelia</taxon>
    </lineage>
</organism>
<dbReference type="EMBL" id="ABFX02000008">
    <property type="protein sequence ID" value="EDS17716.1"/>
    <property type="molecule type" value="Genomic_DNA"/>
</dbReference>
<dbReference type="RefSeq" id="WP_003538335.1">
    <property type="nucleotide sequence ID" value="NZ_CP036346.1"/>
</dbReference>
<reference evidence="1" key="1">
    <citation type="submission" date="2007-11" db="EMBL/GenBank/DDBJ databases">
        <authorList>
            <person name="Fulton L."/>
            <person name="Clifton S."/>
            <person name="Fulton B."/>
            <person name="Xu J."/>
            <person name="Minx P."/>
            <person name="Pepin K.H."/>
            <person name="Johnson M."/>
            <person name="Thiruvilangam P."/>
            <person name="Bhonagiri V."/>
            <person name="Nash W.E."/>
            <person name="Mardis E.R."/>
            <person name="Wilson R.K."/>
        </authorList>
    </citation>
    <scope>NUCLEOTIDE SEQUENCE [LARGE SCALE GENOMIC DNA]</scope>
    <source>
        <strain evidence="1">DSM 1402</strain>
    </source>
</reference>